<dbReference type="InterPro" id="IPR003595">
    <property type="entry name" value="Tyr_Pase_cat"/>
</dbReference>
<feature type="domain" description="Fibronectin type-III" evidence="17">
    <location>
        <begin position="278"/>
        <end position="364"/>
    </location>
</feature>
<keyword evidence="5" id="KW-0677">Repeat</keyword>
<evidence type="ECO:0000259" key="17">
    <source>
        <dbReference type="PROSITE" id="PS50853"/>
    </source>
</evidence>
<feature type="domain" description="Fibronectin type-III" evidence="17">
    <location>
        <begin position="101"/>
        <end position="187"/>
    </location>
</feature>
<dbReference type="InterPro" id="IPR000387">
    <property type="entry name" value="Tyr_Pase_dom"/>
</dbReference>
<feature type="transmembrane region" description="Helical" evidence="13">
    <location>
        <begin position="1468"/>
        <end position="1492"/>
    </location>
</feature>
<keyword evidence="6" id="KW-0378">Hydrolase</keyword>
<dbReference type="Proteomes" id="UP000515129">
    <property type="component" value="Chromosome 32"/>
</dbReference>
<feature type="chain" id="PRO_5028234290" description="protein-tyrosine-phosphatase" evidence="14">
    <location>
        <begin position="31"/>
        <end position="1831"/>
    </location>
</feature>
<keyword evidence="9 13" id="KW-0472">Membrane</keyword>
<gene>
    <name evidence="19" type="primary">ptprja</name>
</gene>
<dbReference type="InterPro" id="IPR013783">
    <property type="entry name" value="Ig-like_fold"/>
</dbReference>
<dbReference type="InterPro" id="IPR041201">
    <property type="entry name" value="PTPRJ_TM"/>
</dbReference>
<dbReference type="GO" id="GO:0043235">
    <property type="term" value="C:receptor complex"/>
    <property type="evidence" value="ECO:0007669"/>
    <property type="project" value="TreeGrafter"/>
</dbReference>
<feature type="domain" description="Fibronectin type-III" evidence="17">
    <location>
        <begin position="793"/>
        <end position="883"/>
    </location>
</feature>
<evidence type="ECO:0000256" key="14">
    <source>
        <dbReference type="SAM" id="SignalP"/>
    </source>
</evidence>
<dbReference type="InterPro" id="IPR016130">
    <property type="entry name" value="Tyr_Pase_AS"/>
</dbReference>
<evidence type="ECO:0000256" key="6">
    <source>
        <dbReference type="ARBA" id="ARBA00022801"/>
    </source>
</evidence>
<evidence type="ECO:0000256" key="1">
    <source>
        <dbReference type="ARBA" id="ARBA00004479"/>
    </source>
</evidence>
<feature type="domain" description="Fibronectin type-III" evidence="17">
    <location>
        <begin position="188"/>
        <end position="277"/>
    </location>
</feature>
<dbReference type="OrthoDB" id="8609993at2759"/>
<organism evidence="18 19">
    <name type="scientific">Carassius auratus</name>
    <name type="common">Goldfish</name>
    <dbReference type="NCBI Taxonomy" id="7957"/>
    <lineage>
        <taxon>Eukaryota</taxon>
        <taxon>Metazoa</taxon>
        <taxon>Chordata</taxon>
        <taxon>Craniata</taxon>
        <taxon>Vertebrata</taxon>
        <taxon>Euteleostomi</taxon>
        <taxon>Actinopterygii</taxon>
        <taxon>Neopterygii</taxon>
        <taxon>Teleostei</taxon>
        <taxon>Ostariophysi</taxon>
        <taxon>Cypriniformes</taxon>
        <taxon>Cyprinidae</taxon>
        <taxon>Cyprininae</taxon>
        <taxon>Carassius</taxon>
    </lineage>
</organism>
<dbReference type="CDD" id="cd14615">
    <property type="entry name" value="R-PTPc-J"/>
    <property type="match status" value="1"/>
</dbReference>
<dbReference type="Pfam" id="PF18861">
    <property type="entry name" value="PTP_tm"/>
    <property type="match status" value="1"/>
</dbReference>
<keyword evidence="4 14" id="KW-0732">Signal</keyword>
<dbReference type="CTD" id="559679"/>
<dbReference type="KEGG" id="caua:113051624"/>
<evidence type="ECO:0000313" key="18">
    <source>
        <dbReference type="Proteomes" id="UP000515129"/>
    </source>
</evidence>
<evidence type="ECO:0000256" key="9">
    <source>
        <dbReference type="ARBA" id="ARBA00023136"/>
    </source>
</evidence>
<feature type="domain" description="Fibronectin type-III" evidence="17">
    <location>
        <begin position="446"/>
        <end position="537"/>
    </location>
</feature>
<keyword evidence="8 13" id="KW-1133">Transmembrane helix</keyword>
<dbReference type="Pfam" id="PF00102">
    <property type="entry name" value="Y_phosphatase"/>
    <property type="match status" value="1"/>
</dbReference>
<dbReference type="InterPro" id="IPR036116">
    <property type="entry name" value="FN3_sf"/>
</dbReference>
<dbReference type="Gene3D" id="2.60.40.10">
    <property type="entry name" value="Immunoglobulins"/>
    <property type="match status" value="13"/>
</dbReference>
<name>A0A6P6KI74_CARAU</name>
<dbReference type="CDD" id="cd00063">
    <property type="entry name" value="FN3"/>
    <property type="match status" value="9"/>
</dbReference>
<dbReference type="RefSeq" id="XP_026071306.1">
    <property type="nucleotide sequence ID" value="XM_026215521.1"/>
</dbReference>
<feature type="domain" description="Fibronectin type-III" evidence="17">
    <location>
        <begin position="619"/>
        <end position="707"/>
    </location>
</feature>
<feature type="domain" description="Fibronectin type-III" evidence="17">
    <location>
        <begin position="884"/>
        <end position="972"/>
    </location>
</feature>
<dbReference type="InterPro" id="IPR050713">
    <property type="entry name" value="RTP_Phos/Ushers"/>
</dbReference>
<evidence type="ECO:0000256" key="13">
    <source>
        <dbReference type="SAM" id="Phobius"/>
    </source>
</evidence>
<comment type="subcellular location">
    <subcellularLocation>
        <location evidence="1">Membrane</location>
        <topology evidence="1">Single-pass type I membrane protein</topology>
    </subcellularLocation>
</comment>
<proteinExistence type="inferred from homology"/>
<keyword evidence="10" id="KW-0325">Glycoprotein</keyword>
<evidence type="ECO:0000259" key="16">
    <source>
        <dbReference type="PROSITE" id="PS50056"/>
    </source>
</evidence>
<dbReference type="Gene3D" id="3.90.190.10">
    <property type="entry name" value="Protein tyrosine phosphatase superfamily"/>
    <property type="match status" value="1"/>
</dbReference>
<dbReference type="InterPro" id="IPR029021">
    <property type="entry name" value="Prot-tyrosine_phosphatase-like"/>
</dbReference>
<accession>A0A6P6KI74</accession>
<keyword evidence="19" id="KW-0675">Receptor</keyword>
<dbReference type="GO" id="GO:0016020">
    <property type="term" value="C:membrane"/>
    <property type="evidence" value="ECO:0007669"/>
    <property type="project" value="UniProtKB-SubCell"/>
</dbReference>
<evidence type="ECO:0000256" key="5">
    <source>
        <dbReference type="ARBA" id="ARBA00022737"/>
    </source>
</evidence>
<evidence type="ECO:0000256" key="7">
    <source>
        <dbReference type="ARBA" id="ARBA00022912"/>
    </source>
</evidence>
<comment type="catalytic activity">
    <reaction evidence="12">
        <text>O-phospho-L-tyrosyl-[protein] + H2O = L-tyrosyl-[protein] + phosphate</text>
        <dbReference type="Rhea" id="RHEA:10684"/>
        <dbReference type="Rhea" id="RHEA-COMP:10136"/>
        <dbReference type="Rhea" id="RHEA-COMP:20101"/>
        <dbReference type="ChEBI" id="CHEBI:15377"/>
        <dbReference type="ChEBI" id="CHEBI:43474"/>
        <dbReference type="ChEBI" id="CHEBI:46858"/>
        <dbReference type="ChEBI" id="CHEBI:61978"/>
        <dbReference type="EC" id="3.1.3.48"/>
    </reaction>
</comment>
<evidence type="ECO:0000313" key="19">
    <source>
        <dbReference type="RefSeq" id="XP_026071306.1"/>
    </source>
</evidence>
<feature type="domain" description="Fibronectin type-III" evidence="17">
    <location>
        <begin position="1061"/>
        <end position="1149"/>
    </location>
</feature>
<keyword evidence="7" id="KW-0904">Protein phosphatase</keyword>
<dbReference type="Pfam" id="PF00041">
    <property type="entry name" value="fn3"/>
    <property type="match status" value="10"/>
</dbReference>
<evidence type="ECO:0000259" key="15">
    <source>
        <dbReference type="PROSITE" id="PS50055"/>
    </source>
</evidence>
<evidence type="ECO:0000256" key="8">
    <source>
        <dbReference type="ARBA" id="ARBA00022989"/>
    </source>
</evidence>
<feature type="domain" description="Tyrosine specific protein phosphatases" evidence="16">
    <location>
        <begin position="1711"/>
        <end position="1784"/>
    </location>
</feature>
<evidence type="ECO:0000256" key="11">
    <source>
        <dbReference type="ARBA" id="ARBA00025789"/>
    </source>
</evidence>
<keyword evidence="3 13" id="KW-0812">Transmembrane</keyword>
<dbReference type="GO" id="GO:0004725">
    <property type="term" value="F:protein tyrosine phosphatase activity"/>
    <property type="evidence" value="ECO:0007669"/>
    <property type="project" value="UniProtKB-EC"/>
</dbReference>
<dbReference type="PROSITE" id="PS50853">
    <property type="entry name" value="FN3"/>
    <property type="match status" value="9"/>
</dbReference>
<dbReference type="PROSITE" id="PS00383">
    <property type="entry name" value="TYR_PHOSPHATASE_1"/>
    <property type="match status" value="1"/>
</dbReference>
<dbReference type="EC" id="3.1.3.48" evidence="2"/>
<dbReference type="PROSITE" id="PS50056">
    <property type="entry name" value="TYR_PHOSPHATASE_2"/>
    <property type="match status" value="1"/>
</dbReference>
<dbReference type="PANTHER" id="PTHR46957:SF5">
    <property type="entry name" value="PROTEIN-TYROSINE-PHOSPHATASE"/>
    <property type="match status" value="1"/>
</dbReference>
<dbReference type="PROSITE" id="PS50055">
    <property type="entry name" value="TYR_PHOSPHATASE_PTP"/>
    <property type="match status" value="1"/>
</dbReference>
<dbReference type="PANTHER" id="PTHR46957">
    <property type="entry name" value="CYTOKINE RECEPTOR"/>
    <property type="match status" value="1"/>
</dbReference>
<evidence type="ECO:0000256" key="4">
    <source>
        <dbReference type="ARBA" id="ARBA00022729"/>
    </source>
</evidence>
<dbReference type="FunFam" id="3.90.190.10:FF:000009">
    <property type="entry name" value="Receptor-type tyrosine-protein phosphatase beta"/>
    <property type="match status" value="1"/>
</dbReference>
<protein>
    <recommendedName>
        <fullName evidence="2">protein-tyrosine-phosphatase</fullName>
        <ecNumber evidence="2">3.1.3.48</ecNumber>
    </recommendedName>
</protein>
<reference evidence="19" key="1">
    <citation type="submission" date="2025-08" db="UniProtKB">
        <authorList>
            <consortium name="RefSeq"/>
        </authorList>
    </citation>
    <scope>IDENTIFICATION</scope>
    <source>
        <strain evidence="19">Wakin</strain>
        <tissue evidence="19">Muscle</tissue>
    </source>
</reference>
<dbReference type="PRINTS" id="PR00700">
    <property type="entry name" value="PRTYPHPHTASE"/>
</dbReference>
<feature type="signal peptide" evidence="14">
    <location>
        <begin position="1"/>
        <end position="30"/>
    </location>
</feature>
<dbReference type="InterPro" id="IPR003961">
    <property type="entry name" value="FN3_dom"/>
</dbReference>
<dbReference type="GO" id="GO:0032502">
    <property type="term" value="P:developmental process"/>
    <property type="evidence" value="ECO:0007669"/>
    <property type="project" value="UniProtKB-ARBA"/>
</dbReference>
<feature type="domain" description="Tyrosine-protein phosphatase" evidence="15">
    <location>
        <begin position="1537"/>
        <end position="1793"/>
    </location>
</feature>
<dbReference type="SMART" id="SM00404">
    <property type="entry name" value="PTPc_motif"/>
    <property type="match status" value="1"/>
</dbReference>
<evidence type="ECO:0000256" key="10">
    <source>
        <dbReference type="ARBA" id="ARBA00023180"/>
    </source>
</evidence>
<dbReference type="SMART" id="SM00194">
    <property type="entry name" value="PTPc"/>
    <property type="match status" value="1"/>
</dbReference>
<dbReference type="SUPFAM" id="SSF52799">
    <property type="entry name" value="(Phosphotyrosine protein) phosphatases II"/>
    <property type="match status" value="1"/>
</dbReference>
<evidence type="ECO:0000256" key="12">
    <source>
        <dbReference type="ARBA" id="ARBA00051722"/>
    </source>
</evidence>
<dbReference type="SMART" id="SM00060">
    <property type="entry name" value="FN3"/>
    <property type="match status" value="14"/>
</dbReference>
<comment type="similarity">
    <text evidence="11">Belongs to the protein-tyrosine phosphatase family. Receptor class 3 subfamily.</text>
</comment>
<sequence>MGQHYLLQASVFRATVLLFAVLVSIPQGHSDCTMCQYKINPTTSDITIFVGNSSSCSVQNTSITSTPNSITVTGLQPGNTYFFKINCSDVCCTNFSTSPAQVENITLLNSSNSSLTVGWPVPLGHVDSYIVNVSGAELNTTLNFTTFTNTSVISNLMAGRVYNLTVTTISGVLKNTSNIVLVATRPNPPEAVRVSGQTNVSISLLWLKPLSMDAVCYEVSYRSNQSGVNLTLNHTNSLNATLTNLLPGSQYDITVVSIGVKELRSSSVNLTAYTAPNAVQNLSVSAVGTNSVNLNWLPPIGTLSLFSYTINISPPDQTLNTTSNNYQITQLQPGTQYNCSVRALIITAYIFGPSQLTQCNTKPLPVTNLTASPVGTTQMSLAWSRQSDYKSSYQYNVSVNGEQLIPSINETTNVINLIPGNNYTFTVQTVANGMSSESVAISAFTGLGKASNISAVSTTQSMRVEWRPPDGIVSLYNVKILLNGTVLKMENRTNETTVVFSDLLPGTQYNVIVTSISGPMKQDSDSVSNATLPTPPGEFVTMQSTNSLNISWARPLNMSSISHYFQLSYSNSTLNCSQNYSSLTGLDAGVQYNITVRTVGAMGYFSSPQYLTAYTNPTAVTDVRLNEYTETSISLSWRQLDVQQSGYSYLLSFTHPNGTADQKTVNNTRAQLLSLQSASQYNISIITQTAGGTKSYLQFITARTKPFPVSSVTYNVVNVSAVKLSWSRPQEYPNGFSYQVLVSNCTENSRNLSTFSENIIVSDLLPGTLCQFSLYSLAYGILGEPVNISVFTKPSTVVPQLDNQGSNQSLLVTWDHPVGGLDRYILNISSEEGWSSSKVLNSTERNYTFSQLKAATIFTVTLTTVKAAFWETSHSVNMATYPNRPGKITILLTSNHSVWFRWDEAENMSDGSFNYTLTCWLSFKTSQYLTANNTFLLDGLQPGTSYNVSVATVGPMGFQSESIRVQVTTKPSTVVPQLDNQGSNQSLLVTWDHPVGGLDRYILNISSEEGWSNSKVLNSTERNYTFSQLKAATIFTVTLTTVKAAFWETSHSVNMATYPNRPGKITILLTSNHSVWFQWDEAENMSDGSFNYTLTCWLSFKTSQYLTANNTFLLDGLQPGTSYNVSVATVGPMGFQSESIRVQVTTKPDPVQNLQLGSTSTKNIFVIWAKVEGVPKYVIRVYSEKVENNLTSTNNSMTIYNLMPSTPYNISVQSSTSDNTEGEAVWLQACTDAAPVKNVTCTGPNLTLPMLTLSWSPPLGGNLGFEVKLNSNSEKTFSLNHTFTGLKFNTLYNVMLWTLGCGKKSEMESIACMTGITRPVVPQITSVIVSELQYNKFTLILQSDVFNDSNGPVLYYGVLVYSGTIDCSENSKKFDRCLLNTYSAWKLNLCSTFLAVVKKAGSTSVQIGDGTEWNGYKNGELNAKASYNFAVIAFTRLEINNSLVDVSNSYYSISEVYQSPITLPENPVVIGGAAAGVSVAALVVIIIGVVVCRQKQSKDESTSVPIHSIRNKVSAPIKVEDYEAYYKKQRADSFCGFAEEFEDLRPVGINQPKTVAQAPENKAKNRYNNVLPYDSSRVKLSVLGSPFDDYINANYMPGYTSKKEFIAAQGPLPCTVDDFWRLIWEKNVHTIVMLTKCNEQGRVKCEEYWPAETKHFSNLTVMNTSEITLEDWTLRDFEVKNVKTAESRSVRHFHFTAWPDHGVPETTELLINFRHLVREHMDQFSRHSPTLVHCSAGVGRTGTFIAIDRLIFQIEREGVVDVYGIIHDLRMHRPLMVQTEDQYVFLNQCAMDIIKSRTGNNVDLIYQNTAALTIYENFEPLKKAKNGYHNA</sequence>
<dbReference type="SUPFAM" id="SSF49265">
    <property type="entry name" value="Fibronectin type III"/>
    <property type="match status" value="8"/>
</dbReference>
<evidence type="ECO:0000256" key="2">
    <source>
        <dbReference type="ARBA" id="ARBA00013064"/>
    </source>
</evidence>
<feature type="domain" description="Fibronectin type-III" evidence="17">
    <location>
        <begin position="1150"/>
        <end position="1236"/>
    </location>
</feature>
<keyword evidence="18" id="KW-1185">Reference proteome</keyword>
<dbReference type="InterPro" id="IPR000242">
    <property type="entry name" value="PTP_cat"/>
</dbReference>
<evidence type="ECO:0000256" key="3">
    <source>
        <dbReference type="ARBA" id="ARBA00022692"/>
    </source>
</evidence>